<dbReference type="Proteomes" id="UP001412067">
    <property type="component" value="Unassembled WGS sequence"/>
</dbReference>
<feature type="region of interest" description="Disordered" evidence="1">
    <location>
        <begin position="106"/>
        <end position="211"/>
    </location>
</feature>
<dbReference type="SUPFAM" id="SSF48464">
    <property type="entry name" value="ENTH/VHS domain"/>
    <property type="match status" value="1"/>
</dbReference>
<keyword evidence="4" id="KW-1185">Reference proteome</keyword>
<organism evidence="3 4">
    <name type="scientific">Platanthera guangdongensis</name>
    <dbReference type="NCBI Taxonomy" id="2320717"/>
    <lineage>
        <taxon>Eukaryota</taxon>
        <taxon>Viridiplantae</taxon>
        <taxon>Streptophyta</taxon>
        <taxon>Embryophyta</taxon>
        <taxon>Tracheophyta</taxon>
        <taxon>Spermatophyta</taxon>
        <taxon>Magnoliopsida</taxon>
        <taxon>Liliopsida</taxon>
        <taxon>Asparagales</taxon>
        <taxon>Orchidaceae</taxon>
        <taxon>Orchidoideae</taxon>
        <taxon>Orchideae</taxon>
        <taxon>Orchidinae</taxon>
        <taxon>Platanthera</taxon>
    </lineage>
</organism>
<dbReference type="PROSITE" id="PS50179">
    <property type="entry name" value="VHS"/>
    <property type="match status" value="1"/>
</dbReference>
<protein>
    <recommendedName>
        <fullName evidence="2">VHS domain-containing protein</fullName>
    </recommendedName>
</protein>
<dbReference type="InterPro" id="IPR002014">
    <property type="entry name" value="VHS_dom"/>
</dbReference>
<evidence type="ECO:0000256" key="1">
    <source>
        <dbReference type="SAM" id="MobiDB-lite"/>
    </source>
</evidence>
<gene>
    <name evidence="3" type="ORF">KSP40_PGU011731</name>
</gene>
<feature type="domain" description="VHS" evidence="2">
    <location>
        <begin position="47"/>
        <end position="71"/>
    </location>
</feature>
<feature type="compositionally biased region" description="Polar residues" evidence="1">
    <location>
        <begin position="129"/>
        <end position="138"/>
    </location>
</feature>
<evidence type="ECO:0000313" key="3">
    <source>
        <dbReference type="EMBL" id="KAK8955497.1"/>
    </source>
</evidence>
<sequence length="211" mass="22970">MPRRGCSLRDMGLEDALIAEESRRRRADMVPSMLSMPSSAAVSVEKATSHLLMVPDWTLNMDICDAINTDPLVYVVLIRFAFSSLGLFYWNSAAIRVVGTDDRMHTRRGRFSRGDSAGGIGEADGGSQPGRNSSSKQRGASGFGRVPTAEDCREPGEQMAAWEIEEEPPDLKGKGNPCDESQANVGGKAAGFHGVLQWRRRGGRNTRKVAE</sequence>
<comment type="caution">
    <text evidence="3">The sequence shown here is derived from an EMBL/GenBank/DDBJ whole genome shotgun (WGS) entry which is preliminary data.</text>
</comment>
<proteinExistence type="predicted"/>
<dbReference type="Gene3D" id="1.25.40.90">
    <property type="match status" value="1"/>
</dbReference>
<name>A0ABR2M065_9ASPA</name>
<evidence type="ECO:0000313" key="4">
    <source>
        <dbReference type="Proteomes" id="UP001412067"/>
    </source>
</evidence>
<feature type="compositionally biased region" description="Basic residues" evidence="1">
    <location>
        <begin position="198"/>
        <end position="211"/>
    </location>
</feature>
<feature type="compositionally biased region" description="Gly residues" evidence="1">
    <location>
        <begin position="116"/>
        <end position="128"/>
    </location>
</feature>
<dbReference type="InterPro" id="IPR008942">
    <property type="entry name" value="ENTH_VHS"/>
</dbReference>
<evidence type="ECO:0000259" key="2">
    <source>
        <dbReference type="PROSITE" id="PS50179"/>
    </source>
</evidence>
<accession>A0ABR2M065</accession>
<reference evidence="3 4" key="1">
    <citation type="journal article" date="2022" name="Nat. Plants">
        <title>Genomes of leafy and leafless Platanthera orchids illuminate the evolution of mycoheterotrophy.</title>
        <authorList>
            <person name="Li M.H."/>
            <person name="Liu K.W."/>
            <person name="Li Z."/>
            <person name="Lu H.C."/>
            <person name="Ye Q.L."/>
            <person name="Zhang D."/>
            <person name="Wang J.Y."/>
            <person name="Li Y.F."/>
            <person name="Zhong Z.M."/>
            <person name="Liu X."/>
            <person name="Yu X."/>
            <person name="Liu D.K."/>
            <person name="Tu X.D."/>
            <person name="Liu B."/>
            <person name="Hao Y."/>
            <person name="Liao X.Y."/>
            <person name="Jiang Y.T."/>
            <person name="Sun W.H."/>
            <person name="Chen J."/>
            <person name="Chen Y.Q."/>
            <person name="Ai Y."/>
            <person name="Zhai J.W."/>
            <person name="Wu S.S."/>
            <person name="Zhou Z."/>
            <person name="Hsiao Y.Y."/>
            <person name="Wu W.L."/>
            <person name="Chen Y.Y."/>
            <person name="Lin Y.F."/>
            <person name="Hsu J.L."/>
            <person name="Li C.Y."/>
            <person name="Wang Z.W."/>
            <person name="Zhao X."/>
            <person name="Zhong W.Y."/>
            <person name="Ma X.K."/>
            <person name="Ma L."/>
            <person name="Huang J."/>
            <person name="Chen G.Z."/>
            <person name="Huang M.Z."/>
            <person name="Huang L."/>
            <person name="Peng D.H."/>
            <person name="Luo Y.B."/>
            <person name="Zou S.Q."/>
            <person name="Chen S.P."/>
            <person name="Lan S."/>
            <person name="Tsai W.C."/>
            <person name="Van de Peer Y."/>
            <person name="Liu Z.J."/>
        </authorList>
    </citation>
    <scope>NUCLEOTIDE SEQUENCE [LARGE SCALE GENOMIC DNA]</scope>
    <source>
        <strain evidence="3">Lor288</strain>
    </source>
</reference>
<dbReference type="EMBL" id="JBBWWR010000013">
    <property type="protein sequence ID" value="KAK8955497.1"/>
    <property type="molecule type" value="Genomic_DNA"/>
</dbReference>